<organism evidence="2">
    <name type="scientific">Streptomyces haneummycinicus</name>
    <dbReference type="NCBI Taxonomy" id="3074435"/>
    <lineage>
        <taxon>Bacteria</taxon>
        <taxon>Bacillati</taxon>
        <taxon>Actinomycetota</taxon>
        <taxon>Actinomycetes</taxon>
        <taxon>Kitasatosporales</taxon>
        <taxon>Streptomycetaceae</taxon>
        <taxon>Streptomyces</taxon>
    </lineage>
</organism>
<reference evidence="2" key="1">
    <citation type="submission" date="2024-06" db="EMBL/GenBank/DDBJ databases">
        <authorList>
            <consortium name="consrtm"/>
            <person name="Uemura M."/>
            <person name="Terahara T."/>
        </authorList>
    </citation>
    <scope>NUCLEOTIDE SEQUENCE</scope>
    <source>
        <strain evidence="2">KM77-8</strain>
    </source>
</reference>
<feature type="compositionally biased region" description="Basic and acidic residues" evidence="1">
    <location>
        <begin position="98"/>
        <end position="110"/>
    </location>
</feature>
<dbReference type="EMBL" id="AP035768">
    <property type="protein sequence ID" value="BFO18307.1"/>
    <property type="molecule type" value="Genomic_DNA"/>
</dbReference>
<proteinExistence type="predicted"/>
<sequence>MGCCHLVGAITLCGERRFHLVQPHLQVGDAVLTVQQSVAQDVAADAGAARNVVSVGQLPLDDLDRVLRGGVGIERRPVESTYVLDGLGSDGGAPVRGEIGEHIHDHRPGR</sequence>
<gene>
    <name evidence="2" type="ORF">SHKM778_46950</name>
</gene>
<evidence type="ECO:0000313" key="2">
    <source>
        <dbReference type="EMBL" id="BFO18307.1"/>
    </source>
</evidence>
<evidence type="ECO:0000256" key="1">
    <source>
        <dbReference type="SAM" id="MobiDB-lite"/>
    </source>
</evidence>
<dbReference type="AlphaFoldDB" id="A0AAT9HL94"/>
<feature type="region of interest" description="Disordered" evidence="1">
    <location>
        <begin position="89"/>
        <end position="110"/>
    </location>
</feature>
<protein>
    <submittedName>
        <fullName evidence="2">Uncharacterized protein</fullName>
    </submittedName>
</protein>
<reference evidence="2" key="2">
    <citation type="submission" date="2024-07" db="EMBL/GenBank/DDBJ databases">
        <title>Streptomyces haneummycinica sp. nov., a new antibiotic-producing actinobacterium isolated from marine sediment.</title>
        <authorList>
            <person name="Uemura M."/>
            <person name="Hamada M."/>
            <person name="Hirano S."/>
            <person name="Kobayashi K."/>
            <person name="Ohshiro T."/>
            <person name="Kobayashi T."/>
            <person name="Terahara T."/>
        </authorList>
    </citation>
    <scope>NUCLEOTIDE SEQUENCE</scope>
    <source>
        <strain evidence="2">KM77-8</strain>
    </source>
</reference>
<accession>A0AAT9HL94</accession>
<name>A0AAT9HL94_9ACTN</name>